<name>A0ABD2Z9Z6_9GENT</name>
<proteinExistence type="predicted"/>
<reference evidence="1 2" key="1">
    <citation type="submission" date="2024-11" db="EMBL/GenBank/DDBJ databases">
        <title>A near-complete genome assembly of Cinchona calisaya.</title>
        <authorList>
            <person name="Lian D.C."/>
            <person name="Zhao X.W."/>
            <person name="Wei L."/>
        </authorList>
    </citation>
    <scope>NUCLEOTIDE SEQUENCE [LARGE SCALE GENOMIC DNA]</scope>
    <source>
        <tissue evidence="1">Nenye</tissue>
    </source>
</reference>
<accession>A0ABD2Z9Z6</accession>
<dbReference type="AlphaFoldDB" id="A0ABD2Z9Z6"/>
<dbReference type="EMBL" id="JBJUIK010000010">
    <property type="protein sequence ID" value="KAL3516283.1"/>
    <property type="molecule type" value="Genomic_DNA"/>
</dbReference>
<protein>
    <submittedName>
        <fullName evidence="1">Uncharacterized protein</fullName>
    </submittedName>
</protein>
<organism evidence="1 2">
    <name type="scientific">Cinchona calisaya</name>
    <dbReference type="NCBI Taxonomy" id="153742"/>
    <lineage>
        <taxon>Eukaryota</taxon>
        <taxon>Viridiplantae</taxon>
        <taxon>Streptophyta</taxon>
        <taxon>Embryophyta</taxon>
        <taxon>Tracheophyta</taxon>
        <taxon>Spermatophyta</taxon>
        <taxon>Magnoliopsida</taxon>
        <taxon>eudicotyledons</taxon>
        <taxon>Gunneridae</taxon>
        <taxon>Pentapetalae</taxon>
        <taxon>asterids</taxon>
        <taxon>lamiids</taxon>
        <taxon>Gentianales</taxon>
        <taxon>Rubiaceae</taxon>
        <taxon>Cinchonoideae</taxon>
        <taxon>Cinchoneae</taxon>
        <taxon>Cinchona</taxon>
    </lineage>
</organism>
<dbReference type="Proteomes" id="UP001630127">
    <property type="component" value="Unassembled WGS sequence"/>
</dbReference>
<keyword evidence="2" id="KW-1185">Reference proteome</keyword>
<comment type="caution">
    <text evidence="1">The sequence shown here is derived from an EMBL/GenBank/DDBJ whole genome shotgun (WGS) entry which is preliminary data.</text>
</comment>
<sequence length="128" mass="14083">MYNSRVTSLVAIYSQSVGLISHLTTVRPFTLHGSSQACLPCKVDRTHYPIPFPVAWKRPLLGSLKFNVDGSAQGGHQSGGGGLICYSTSQLLHALSNYNQQHKCGGRIICTSRWSDIMLVQWSSMHVH</sequence>
<gene>
    <name evidence="1" type="ORF">ACH5RR_023185</name>
</gene>
<evidence type="ECO:0000313" key="2">
    <source>
        <dbReference type="Proteomes" id="UP001630127"/>
    </source>
</evidence>
<evidence type="ECO:0000313" key="1">
    <source>
        <dbReference type="EMBL" id="KAL3516283.1"/>
    </source>
</evidence>